<protein>
    <recommendedName>
        <fullName evidence="4">SGNH hydrolase-type esterase domain-containing protein</fullName>
    </recommendedName>
</protein>
<proteinExistence type="predicted"/>
<organism evidence="2 3">
    <name type="scientific">Streptomyces andamanensis</name>
    <dbReference type="NCBI Taxonomy" id="1565035"/>
    <lineage>
        <taxon>Bacteria</taxon>
        <taxon>Bacillati</taxon>
        <taxon>Actinomycetota</taxon>
        <taxon>Actinomycetes</taxon>
        <taxon>Kitasatosporales</taxon>
        <taxon>Streptomycetaceae</taxon>
        <taxon>Streptomyces</taxon>
    </lineage>
</organism>
<sequence>MSTHDLNPLYTRRLSELLSDENGTLALALLQKLGTPDTAGPPAPAAPAEPSRPSDSSDPSGPDTVGVWRRSGQEYVRDPALRDQWRYWADLDRLPLTPGRGRTVVLGESAARGYFYDPAFSFASVLGELLARGTGPADVDVLDLARTNANFGDLERVLAEAAGLRPDALVVYAGNNWNNIDLTPHQGQRLAEALRAGGYPAAGRLFQEFVVERSGRFLDLLAATAAGCGAAVTLVVPEFNLADWADERSLVCPVLPGDAGLRWLRLRARTADALRAGRDREALDLARELTGLDGGTSPVGARLLARAAAACGDQALREQALVTAKDAAVGLFTVHSPRILAVVQDEMRRKAREHGFRLVDLPRLFRDAAGGALPGRRFHLDYCHLSFEGLALAAAAAAAVTAAPSGGTAADPAALAATASGPTPAQAAAAHLLAAVHNAHYGQPAELLRHHLERALELDPGVAARIEDYLDYQTRTAPHWMCASYERSAVLPQFARYLVAGDTRLTGKLADHTLRETMVDVLAAAGSDVRERYEKLLIAEQADDTVDLLADQAQAATFGERLGAAVGSGAAYLLARDLTSEFHLVVDDPADTALTVTWRLPRPRTGEAAVTLTVNGRPCAEQRLGTAWTKSTLTVPAGLLRRGRNVLGIAWPLPEPGGDEQIAAGAAALERGALPRGLPSYGHVFACTAHKAPARA</sequence>
<dbReference type="InterPro" id="IPR036514">
    <property type="entry name" value="SGNH_hydro_sf"/>
</dbReference>
<dbReference type="Gene3D" id="3.40.50.1110">
    <property type="entry name" value="SGNH hydrolase"/>
    <property type="match status" value="1"/>
</dbReference>
<evidence type="ECO:0000313" key="2">
    <source>
        <dbReference type="EMBL" id="MFC4330608.1"/>
    </source>
</evidence>
<evidence type="ECO:0000256" key="1">
    <source>
        <dbReference type="SAM" id="MobiDB-lite"/>
    </source>
</evidence>
<comment type="caution">
    <text evidence="2">The sequence shown here is derived from an EMBL/GenBank/DDBJ whole genome shotgun (WGS) entry which is preliminary data.</text>
</comment>
<name>A0ABV8TJ44_9ACTN</name>
<dbReference type="Proteomes" id="UP001595824">
    <property type="component" value="Unassembled WGS sequence"/>
</dbReference>
<feature type="compositionally biased region" description="Low complexity" evidence="1">
    <location>
        <begin position="48"/>
        <end position="64"/>
    </location>
</feature>
<reference evidence="3" key="1">
    <citation type="journal article" date="2019" name="Int. J. Syst. Evol. Microbiol.">
        <title>The Global Catalogue of Microorganisms (GCM) 10K type strain sequencing project: providing services to taxonomists for standard genome sequencing and annotation.</title>
        <authorList>
            <consortium name="The Broad Institute Genomics Platform"/>
            <consortium name="The Broad Institute Genome Sequencing Center for Infectious Disease"/>
            <person name="Wu L."/>
            <person name="Ma J."/>
        </authorList>
    </citation>
    <scope>NUCLEOTIDE SEQUENCE [LARGE SCALE GENOMIC DNA]</scope>
    <source>
        <strain evidence="3">PCU 347</strain>
    </source>
</reference>
<feature type="region of interest" description="Disordered" evidence="1">
    <location>
        <begin position="33"/>
        <end position="64"/>
    </location>
</feature>
<evidence type="ECO:0008006" key="4">
    <source>
        <dbReference type="Google" id="ProtNLM"/>
    </source>
</evidence>
<dbReference type="RefSeq" id="WP_381741572.1">
    <property type="nucleotide sequence ID" value="NZ_JBHSDP010000024.1"/>
</dbReference>
<dbReference type="SUPFAM" id="SSF52266">
    <property type="entry name" value="SGNH hydrolase"/>
    <property type="match status" value="1"/>
</dbReference>
<evidence type="ECO:0000313" key="3">
    <source>
        <dbReference type="Proteomes" id="UP001595824"/>
    </source>
</evidence>
<gene>
    <name evidence="2" type="ORF">ACFPC0_23050</name>
</gene>
<keyword evidence="3" id="KW-1185">Reference proteome</keyword>
<accession>A0ABV8TJ44</accession>
<dbReference type="EMBL" id="JBHSDP010000024">
    <property type="protein sequence ID" value="MFC4330608.1"/>
    <property type="molecule type" value="Genomic_DNA"/>
</dbReference>